<evidence type="ECO:0000313" key="3">
    <source>
        <dbReference type="EMBL" id="VIP04515.1"/>
    </source>
</evidence>
<evidence type="ECO:0000256" key="1">
    <source>
        <dbReference type="SAM" id="MobiDB-lite"/>
    </source>
</evidence>
<dbReference type="InterPro" id="IPR006311">
    <property type="entry name" value="TAT_signal"/>
</dbReference>
<accession>A0A6C2YUC1</accession>
<dbReference type="InParanoid" id="A0A6C2YUC1"/>
<proteinExistence type="predicted"/>
<protein>
    <recommendedName>
        <fullName evidence="2">N,N-dimethylformamidase beta subunit-like C-terminal domain-containing protein</fullName>
    </recommendedName>
</protein>
<dbReference type="PROSITE" id="PS51318">
    <property type="entry name" value="TAT"/>
    <property type="match status" value="1"/>
</dbReference>
<dbReference type="Proteomes" id="UP000464378">
    <property type="component" value="Chromosome"/>
</dbReference>
<dbReference type="EMBL" id="LR593887">
    <property type="protein sequence ID" value="VTS06392.1"/>
    <property type="molecule type" value="Genomic_DNA"/>
</dbReference>
<evidence type="ECO:0000259" key="2">
    <source>
        <dbReference type="Pfam" id="PF20254"/>
    </source>
</evidence>
<feature type="region of interest" description="Disordered" evidence="1">
    <location>
        <begin position="24"/>
        <end position="43"/>
    </location>
</feature>
<dbReference type="KEGG" id="tim:GMBLW1_46780"/>
<reference evidence="3" key="1">
    <citation type="submission" date="2019-04" db="EMBL/GenBank/DDBJ databases">
        <authorList>
            <consortium name="Science for Life Laboratories"/>
        </authorList>
    </citation>
    <scope>NUCLEOTIDE SEQUENCE</scope>
    <source>
        <strain evidence="3">MBLW1</strain>
    </source>
</reference>
<dbReference type="EMBL" id="LR586016">
    <property type="protein sequence ID" value="VIP04515.1"/>
    <property type="molecule type" value="Genomic_DNA"/>
</dbReference>
<sequence>MSDFDRREALGLFATSAAAGLSGTSTAAASPRSSDRIRLENEKPGTSDWQLTYTKFDGAAKFRQSLIEGYCDRMSVMAGETLSVQVSTREPTPVSLEIYRLGYYQGLGGRHLLTIGPKPGKPQPTPPVGPMRLRECRWEPTFQVAIPKDWPSGVYLGKLTATKHRYQSYVIFIVKDDRPCDFLFQCSTNTWQAYNKWPENHSLYDNDRTDRKPLVSGVRASFDRPFAKYPQVVDNPQSLGSGEFLLFEYPFAYWIEQNGYDVSYCSNEDVAVGGAEFITRAKTFLSIGHDEYWARPQYDACMKAVQAGVNFGFFSGNAVCFVTKLMPSSEGRANRIIERVGRYGGVQHAEEPWMADLPEHGPNEALLMGARTVIPFNGSGDWICTKPEHWLFAGTGMKAGDRIPGLVGWEHHGNPAEIPGLEIVAEGSTWNSGEQESHYTATIYPGPKGNTIFNAATIFWAQALSSPPGHWVPYVHFGKSHGVDRRVQKMTSNLFDRWKASDSRS</sequence>
<organism evidence="3">
    <name type="scientific">Tuwongella immobilis</name>
    <dbReference type="NCBI Taxonomy" id="692036"/>
    <lineage>
        <taxon>Bacteria</taxon>
        <taxon>Pseudomonadati</taxon>
        <taxon>Planctomycetota</taxon>
        <taxon>Planctomycetia</taxon>
        <taxon>Gemmatales</taxon>
        <taxon>Gemmataceae</taxon>
        <taxon>Tuwongella</taxon>
    </lineage>
</organism>
<gene>
    <name evidence="3" type="ORF">GMBLW1_46780</name>
</gene>
<feature type="compositionally biased region" description="Basic and acidic residues" evidence="1">
    <location>
        <begin position="33"/>
        <end position="43"/>
    </location>
</feature>
<dbReference type="RefSeq" id="WP_162659589.1">
    <property type="nucleotide sequence ID" value="NZ_LR593887.1"/>
</dbReference>
<name>A0A6C2YUC1_9BACT</name>
<keyword evidence="4" id="KW-1185">Reference proteome</keyword>
<dbReference type="Pfam" id="PF20254">
    <property type="entry name" value="DMFA2_C"/>
    <property type="match status" value="1"/>
</dbReference>
<feature type="domain" description="N,N-dimethylformamidase beta subunit-like C-terminal" evidence="2">
    <location>
        <begin position="96"/>
        <end position="465"/>
    </location>
</feature>
<dbReference type="InterPro" id="IPR046540">
    <property type="entry name" value="DMFA2_C"/>
</dbReference>
<dbReference type="AlphaFoldDB" id="A0A6C2YUC1"/>
<evidence type="ECO:0000313" key="4">
    <source>
        <dbReference type="Proteomes" id="UP000464378"/>
    </source>
</evidence>